<keyword evidence="2" id="KW-1185">Reference proteome</keyword>
<accession>A0A177TCZ8</accession>
<reference evidence="1" key="2">
    <citation type="journal article" date="2019" name="IMA Fungus">
        <title>Genome sequencing and comparison of five Tilletia species to identify candidate genes for the detection of regulated species infecting wheat.</title>
        <authorList>
            <person name="Nguyen H.D.T."/>
            <person name="Sultana T."/>
            <person name="Kesanakurti P."/>
            <person name="Hambleton S."/>
        </authorList>
    </citation>
    <scope>NUCLEOTIDE SEQUENCE</scope>
    <source>
        <strain evidence="1">DAOMC 236416</strain>
    </source>
</reference>
<gene>
    <name evidence="1" type="ORF">A4X13_0g1355</name>
</gene>
<comment type="caution">
    <text evidence="1">The sequence shown here is derived from an EMBL/GenBank/DDBJ whole genome shotgun (WGS) entry which is preliminary data.</text>
</comment>
<dbReference type="SUPFAM" id="SSF48452">
    <property type="entry name" value="TPR-like"/>
    <property type="match status" value="1"/>
</dbReference>
<dbReference type="Gene3D" id="1.25.40.10">
    <property type="entry name" value="Tetratricopeptide repeat domain"/>
    <property type="match status" value="1"/>
</dbReference>
<dbReference type="EMBL" id="LWDF02000052">
    <property type="protein sequence ID" value="KAE8258928.1"/>
    <property type="molecule type" value="Genomic_DNA"/>
</dbReference>
<protein>
    <submittedName>
        <fullName evidence="1">Uncharacterized protein</fullName>
    </submittedName>
</protein>
<name>A0A177TCZ8_9BASI</name>
<evidence type="ECO:0000313" key="1">
    <source>
        <dbReference type="EMBL" id="KAE8258928.1"/>
    </source>
</evidence>
<evidence type="ECO:0000313" key="2">
    <source>
        <dbReference type="Proteomes" id="UP000077521"/>
    </source>
</evidence>
<dbReference type="Proteomes" id="UP000077521">
    <property type="component" value="Unassembled WGS sequence"/>
</dbReference>
<sequence>MSQSLHSEAEVEDLDLLQPAPQPIRVKQEELEYDLLHDDAASSASDSDDEVDALEDLRIGSLNAKRLSDRIRQSFLIDDGTQISKKFIDSRYPLRVFARIKAAPDLSDLFRQLEPHLPRHSDPIGDGLDHVEELLKRGLRFRYSKPSCLKVVKLLMLLWKDVVAHPKLSKEYLIPGTTANLLLSLLQAYLKVFRRRLLIHVGSSLVTRSRQRKSYQKNLARSVKEIGKLVMDCRKKFGMANKIHNIAAGPPALEDRPTMTVPAVAESLKNCINAVLQRFRVQHLWVTLGSDYPAVDALHPTFAFLRQIDLGIYKPEPSRKRKHGDEDGEGSSTNTEQEKADKAKLQLISMLQWETRPTWFHFKDVIHLTKWKDNTRRRVRQFWALVQKLDTVLSDPDHHLILQRILILVLQLNFHDSAPVIAEKLVVVYREAHERDPSNRTKRHNLCAALGAFSSVLLSVNRNLEAVQAAEEGSRLARPLHLEPRVGIKMLVGSLKLIISTALFALADKNVNDAQQLFLGCRSWSAANLAVTTFRHLVSVHPQSMHCKESLAQSVQTQTSAALVLLDHLRALKSRHGEISLDGFGWKAIPKCCAKLSTIQEALFVHGSLEDNISERLESHLTSTKGEAVQIYRDLVALSPNAYEPLLADALYWKATMFRSDTQNALSAFEEGEKVYTRLAEAWPNHFSRQLAQFHSTYALQLHLQAQYDKTAEALSKAIENQSAISPQHKVRTIWRGYHVVASLASCHALVLSQLDRYVEAYDEAQRAETVFYAVISSTDPKAKMFLAEPIAIKGFLEWMLDRPQDALKTLRHSLKLLEDHAAQTAAKNKNKEKEGSFTMDCTLNPVYILASGWKAGVEASLGDSERALRDINKAIEQARVLSCPEQAKRVAEEYFDPINHILPHLLVISAAILLERQCIDDALECVEESLELGEEGSKCSPTTYKTGLLLKKRILELTERTYEAAEYAFKADLLPGTGFLDKVQCCTLNDHDTTLTCYDRMT</sequence>
<dbReference type="InterPro" id="IPR011990">
    <property type="entry name" value="TPR-like_helical_dom_sf"/>
</dbReference>
<proteinExistence type="predicted"/>
<reference evidence="1" key="1">
    <citation type="submission" date="2016-04" db="EMBL/GenBank/DDBJ databases">
        <authorList>
            <person name="Nguyen H.D."/>
            <person name="Samba Siva P."/>
            <person name="Cullis J."/>
            <person name="Levesque C.A."/>
            <person name="Hambleton S."/>
        </authorList>
    </citation>
    <scope>NUCLEOTIDE SEQUENCE</scope>
    <source>
        <strain evidence="1">DAOMC 236416</strain>
    </source>
</reference>
<organism evidence="1 2">
    <name type="scientific">Tilletia indica</name>
    <dbReference type="NCBI Taxonomy" id="43049"/>
    <lineage>
        <taxon>Eukaryota</taxon>
        <taxon>Fungi</taxon>
        <taxon>Dikarya</taxon>
        <taxon>Basidiomycota</taxon>
        <taxon>Ustilaginomycotina</taxon>
        <taxon>Exobasidiomycetes</taxon>
        <taxon>Tilletiales</taxon>
        <taxon>Tilletiaceae</taxon>
        <taxon>Tilletia</taxon>
    </lineage>
</organism>
<dbReference type="AlphaFoldDB" id="A0A177TCZ8"/>